<organism evidence="3 4">
    <name type="scientific">Levilactobacillus fujinensis</name>
    <dbReference type="NCBI Taxonomy" id="2486024"/>
    <lineage>
        <taxon>Bacteria</taxon>
        <taxon>Bacillati</taxon>
        <taxon>Bacillota</taxon>
        <taxon>Bacilli</taxon>
        <taxon>Lactobacillales</taxon>
        <taxon>Lactobacillaceae</taxon>
        <taxon>Levilactobacillus</taxon>
    </lineage>
</organism>
<dbReference type="EMBL" id="JBHSSI010000061">
    <property type="protein sequence ID" value="MFC6261364.1"/>
    <property type="molecule type" value="Genomic_DNA"/>
</dbReference>
<evidence type="ECO:0000313" key="3">
    <source>
        <dbReference type="EMBL" id="MFC6261364.1"/>
    </source>
</evidence>
<feature type="compositionally biased region" description="Polar residues" evidence="1">
    <location>
        <begin position="304"/>
        <end position="316"/>
    </location>
</feature>
<feature type="signal peptide" evidence="2">
    <location>
        <begin position="1"/>
        <end position="27"/>
    </location>
</feature>
<evidence type="ECO:0000256" key="2">
    <source>
        <dbReference type="SAM" id="SignalP"/>
    </source>
</evidence>
<dbReference type="SUPFAM" id="SSF49899">
    <property type="entry name" value="Concanavalin A-like lectins/glucanases"/>
    <property type="match status" value="1"/>
</dbReference>
<dbReference type="Gene3D" id="2.60.120.200">
    <property type="match status" value="1"/>
</dbReference>
<dbReference type="InterPro" id="IPR013320">
    <property type="entry name" value="ConA-like_dom_sf"/>
</dbReference>
<name>A0ABW1TJW4_9LACO</name>
<reference evidence="4" key="1">
    <citation type="journal article" date="2019" name="Int. J. Syst. Evol. Microbiol.">
        <title>The Global Catalogue of Microorganisms (GCM) 10K type strain sequencing project: providing services to taxonomists for standard genome sequencing and annotation.</title>
        <authorList>
            <consortium name="The Broad Institute Genomics Platform"/>
            <consortium name="The Broad Institute Genome Sequencing Center for Infectious Disease"/>
            <person name="Wu L."/>
            <person name="Ma J."/>
        </authorList>
    </citation>
    <scope>NUCLEOTIDE SEQUENCE [LARGE SCALE GENOMIC DNA]</scope>
    <source>
        <strain evidence="4">CCM 8908</strain>
    </source>
</reference>
<gene>
    <name evidence="3" type="ORF">ACFP1C_10465</name>
</gene>
<evidence type="ECO:0000256" key="1">
    <source>
        <dbReference type="SAM" id="MobiDB-lite"/>
    </source>
</evidence>
<keyword evidence="2" id="KW-0732">Signal</keyword>
<feature type="chain" id="PRO_5046596558" evidence="2">
    <location>
        <begin position="28"/>
        <end position="751"/>
    </location>
</feature>
<comment type="caution">
    <text evidence="3">The sequence shown here is derived from an EMBL/GenBank/DDBJ whole genome shotgun (WGS) entry which is preliminary data.</text>
</comment>
<feature type="region of interest" description="Disordered" evidence="1">
    <location>
        <begin position="299"/>
        <end position="323"/>
    </location>
</feature>
<keyword evidence="4" id="KW-1185">Reference proteome</keyword>
<accession>A0ABW1TJW4</accession>
<proteinExistence type="predicted"/>
<dbReference type="Proteomes" id="UP001596283">
    <property type="component" value="Unassembled WGS sequence"/>
</dbReference>
<evidence type="ECO:0000313" key="4">
    <source>
        <dbReference type="Proteomes" id="UP001596283"/>
    </source>
</evidence>
<sequence>MKCKRLLVALVSAFAILGLGQPLIGHADAAADADLASAKASMPQGLPIEQYFNVPSFNNATMTNSADVTPLNSNNTQAVQLTNDVGQLGTIWAKKDDFYFDLNQKQKASMWMYFGNGAVGKMGDGMAFVIQNQGANATSVDKDGNPRGQETMGVWGFPDDVSNYYPTLVGAQAIQKSWALEFDTFPNTSSSVTVDQAKAATSFDLGTGNQNTSGNDAVITGKQHIAAAYPAATGQGATYYRKLTKYDSVTYFTKMNHNGPIANSGSWLTNGAWHHLTVQYTPPTTSGGKGDVVYTINDKDPNTGEATTSDVQQSNHYELDPTTVDDGTGHAYWGFTGSTGAYAENNLVVFEQIPGLVDADASTSIHNQADNSAVTNGQIIMGGSRLRLDYNLTYNSGRSEWQPKAKISMPSGFVPKSGVVTYANGTTQTIDLASAQSAQELNFALSEALDNKNKTADITIYGRQDNPTSSTATISGTTSKFVGTYGVATADMVPYTVYKATTQFRIGWLAGESYDSIMTEPNQDVTVKGQFKLSGSPITSGGFTLQGSLNGLPIDDMTIDPSSVSGNTTSGYTGTFSYTVPAAKLQHGKNELLLHLLSYDGYTTDDLISDITVSGPLAFGNVDDNVSYTADLTGSHMLVPRDGPWQINVDDQRGTGSSWQLTAQMSAPLQASNLPATTMNLVYKSSADATPVVLGSSTEVVAKRTTTSDDDSFNATSQWSDDSGLLLDVSSGAVAGTYTGTIQWGLENAPG</sequence>
<dbReference type="RefSeq" id="WP_125686368.1">
    <property type="nucleotide sequence ID" value="NZ_JBHSSI010000061.1"/>
</dbReference>
<protein>
    <submittedName>
        <fullName evidence="3">WxL domain-containing protein</fullName>
    </submittedName>
</protein>